<sequence length="1866" mass="209932">MGEDIVTYAMDGSEAEKAQYRDSAFKFSSISSVPDTLKASEPTTRNEVKRRQTVSDRREKRKEQRKKTNKTLEFRPEAKIWDLYMDDAEREAKDRVDLWTTGLDSLLIFAGLFAGIVSSFVIDSRNELLEDSEQNLLSDIRDALRGGSVMQLVQIPVSAEWINGLWLLSLYITLFSAIMGVLAKDWLAKFVPANTRREAADAFHRYKLDMQAELWYLEEVITLIPFLVQIAAFLFFLGLIIQSTGDNQTLGHMLLAFCISGLVVYFTMTFLPLLIPSSPFKTPLSDLLLWLKGILISLRNWERFPGTEFQMKTDINDGLADILYTKLIQSPKPLYVDEAAAEISLPSFRKKWIDFLCRNDSSQFLLARFQQCVLSRPDNVNQRNDTLCNHLLAFLQIVDHCEDVFRNAKPEERVDLLKQYSVLLNVLRTSLQPGYPLHRWNTLPESLRPLLFGVRAQILNLLSVVLPAGNRSAQNAESLTDFHLDELDDRPWELGLQNIRSSHRLHVMLGACRGVMQGERNVKMVSTFLLSLWLAKAGYTVSETGRRSEWAGNIDSKDRAQVDTLALEFLSRLYDSIVSSWEEMAVVAFDDISVVYGVEPQVQVAPPPNQPHQPISQTLASMLSMRNRAYQIHAIKMLQALPEMAMQAEIHTTASIDVIANMAVHEDGAVGEYAFSLLMYLIGSKEETIVNSLTACVQTSLIGEDQSRLNAIAFLRKIFGDSEGSQHLYPVIKGAIAKLVENALGYWQTDIRDLAMQLARDLLYPSYLPIDIEPLLKESKDAVVSHVKSTLAQNWEISGVSQILEDFSEYLGDDQPTEPPAFKFPWDCSGTYFFMESIESLLDPIIKCAIHSEYIFIRDKAKEVLELLYRNEALKPLMKVHIFPMLEEVASSKTSDGSHIRSAVSVAEMFVDQLELSPSLLKMLTELVGRDEDYFEVNLTSLKLLSVIYKDFELTDEAIDATRTTLKSFEGKLAVGAENDPRAYATWIPLLADMAKKVYFPEAISLMLKARIKSENDLDFDKARIEKLLLSGEFADESAYVKGLEAAIPTDLRVLLQGPHEKWDYKEKWVKLLVVLSRRPSLSDTAKRALETVAKDIRDGIEAKPIPVKNREEREEPVPVHQDETEHNADTRDLLKDGILNNINAFIDHPHWTVRSRFIQILAGLGAHGDCELSNTVLNKIKSATVSDSDFDVRGEAINALSTLLVEAGAKYRETIQETVKTSFKAGLDDPYWNVRNCWANLASYFIKDGEFPGLSKFFNFVIEANDPFGEGMKALQRLLNDGKIRASIAPKLGKVLASSLASATLVDTALALLKTITRPDPEHEDNGHRLWIHMILVLSQNEDFQALPKLIELVIKEESNSNTFEYLDVLLQGVKLSEPIDIILPKSLELALKIDASKQAARSAAISLFRALLGYTSDQLTPGISYEGYLGRTNDAPIIARLADITVKDTDFECRQDAVRLFKLIYDKGFARWEELAKTTLPKLLDNALKGQDAVLRDNAVFAFDILTTAERSGFMSFTMQFDLVLPSLPSLVRILLIDRDDFSYRQMAIEKMLFQNLKVNSIQQHLEPLMIESAISEIIMLALDGKPEDDVGGIRSTSIQLLAMFISVAPLPPVTPGLENNLSKVSSILKQITPLATKFMALLEVEHLKSSVVELLSLMSTESGVREMITLRIINAIFGSESVALVPVGHVDLLTQLISDKRFQQTATDYMVIFLASALTTLPQFSSYRLKILTALSVHYQINGIGPLIGTEPDKLRALVDWFTLALFGRHATAHEVTTWKTRCEIWLAAIREKPYQEPYPESYQGHYPESYQELPPEPYPESNQEPLPEPGPEPEPETETELQRPTEKEPVQEPESMSTASGA</sequence>
<dbReference type="Gene3D" id="1.25.10.10">
    <property type="entry name" value="Leucine-rich Repeat Variant"/>
    <property type="match status" value="1"/>
</dbReference>
<dbReference type="EMBL" id="SDEE01000591">
    <property type="protein sequence ID" value="RXW15148.1"/>
    <property type="molecule type" value="Genomic_DNA"/>
</dbReference>
<dbReference type="Pfam" id="PF20153">
    <property type="entry name" value="DUF6535"/>
    <property type="match status" value="1"/>
</dbReference>
<keyword evidence="2" id="KW-1133">Transmembrane helix</keyword>
<proteinExistence type="predicted"/>
<feature type="transmembrane region" description="Helical" evidence="2">
    <location>
        <begin position="164"/>
        <end position="183"/>
    </location>
</feature>
<gene>
    <name evidence="4" type="ORF">EST38_g10705</name>
</gene>
<feature type="region of interest" description="Disordered" evidence="1">
    <location>
        <begin position="1803"/>
        <end position="1866"/>
    </location>
</feature>
<comment type="caution">
    <text evidence="4">The sequence shown here is derived from an EMBL/GenBank/DDBJ whole genome shotgun (WGS) entry which is preliminary data.</text>
</comment>
<dbReference type="OrthoDB" id="3219854at2759"/>
<keyword evidence="5" id="KW-1185">Reference proteome</keyword>
<accession>A0A4V1Q2H9</accession>
<organism evidence="4 5">
    <name type="scientific">Candolleomyces aberdarensis</name>
    <dbReference type="NCBI Taxonomy" id="2316362"/>
    <lineage>
        <taxon>Eukaryota</taxon>
        <taxon>Fungi</taxon>
        <taxon>Dikarya</taxon>
        <taxon>Basidiomycota</taxon>
        <taxon>Agaricomycotina</taxon>
        <taxon>Agaricomycetes</taxon>
        <taxon>Agaricomycetidae</taxon>
        <taxon>Agaricales</taxon>
        <taxon>Agaricineae</taxon>
        <taxon>Psathyrellaceae</taxon>
        <taxon>Candolleomyces</taxon>
    </lineage>
</organism>
<dbReference type="InterPro" id="IPR016024">
    <property type="entry name" value="ARM-type_fold"/>
</dbReference>
<feature type="compositionally biased region" description="Basic and acidic residues" evidence="1">
    <location>
        <begin position="1844"/>
        <end position="1854"/>
    </location>
</feature>
<evidence type="ECO:0000313" key="5">
    <source>
        <dbReference type="Proteomes" id="UP000290288"/>
    </source>
</evidence>
<feature type="domain" description="DUF6535" evidence="3">
    <location>
        <begin position="81"/>
        <end position="242"/>
    </location>
</feature>
<feature type="compositionally biased region" description="Basic and acidic residues" evidence="1">
    <location>
        <begin position="44"/>
        <end position="62"/>
    </location>
</feature>
<keyword evidence="2" id="KW-0472">Membrane</keyword>
<evidence type="ECO:0000259" key="3">
    <source>
        <dbReference type="Pfam" id="PF20153"/>
    </source>
</evidence>
<reference evidence="4 5" key="1">
    <citation type="submission" date="2019-01" db="EMBL/GenBank/DDBJ databases">
        <title>Draft genome sequence of Psathyrella aberdarensis IHI B618.</title>
        <authorList>
            <person name="Buettner E."/>
            <person name="Kellner H."/>
        </authorList>
    </citation>
    <scope>NUCLEOTIDE SEQUENCE [LARGE SCALE GENOMIC DNA]</scope>
    <source>
        <strain evidence="4 5">IHI B618</strain>
    </source>
</reference>
<evidence type="ECO:0000313" key="4">
    <source>
        <dbReference type="EMBL" id="RXW15148.1"/>
    </source>
</evidence>
<feature type="region of interest" description="Disordered" evidence="1">
    <location>
        <begin position="35"/>
        <end position="69"/>
    </location>
</feature>
<dbReference type="Proteomes" id="UP000290288">
    <property type="component" value="Unassembled WGS sequence"/>
</dbReference>
<feature type="transmembrane region" description="Helical" evidence="2">
    <location>
        <begin position="253"/>
        <end position="275"/>
    </location>
</feature>
<name>A0A4V1Q2H9_9AGAR</name>
<feature type="transmembrane region" description="Helical" evidence="2">
    <location>
        <begin position="220"/>
        <end position="241"/>
    </location>
</feature>
<dbReference type="InterPro" id="IPR045338">
    <property type="entry name" value="DUF6535"/>
</dbReference>
<evidence type="ECO:0000256" key="1">
    <source>
        <dbReference type="SAM" id="MobiDB-lite"/>
    </source>
</evidence>
<protein>
    <recommendedName>
        <fullName evidence="3">DUF6535 domain-containing protein</fullName>
    </recommendedName>
</protein>
<dbReference type="SUPFAM" id="SSF48371">
    <property type="entry name" value="ARM repeat"/>
    <property type="match status" value="1"/>
</dbReference>
<evidence type="ECO:0000256" key="2">
    <source>
        <dbReference type="SAM" id="Phobius"/>
    </source>
</evidence>
<keyword evidence="2" id="KW-0812">Transmembrane</keyword>
<dbReference type="InterPro" id="IPR011989">
    <property type="entry name" value="ARM-like"/>
</dbReference>